<dbReference type="PROSITE" id="PS51186">
    <property type="entry name" value="GNAT"/>
    <property type="match status" value="1"/>
</dbReference>
<evidence type="ECO:0000259" key="3">
    <source>
        <dbReference type="PROSITE" id="PS51186"/>
    </source>
</evidence>
<dbReference type="GO" id="GO:0016747">
    <property type="term" value="F:acyltransferase activity, transferring groups other than amino-acyl groups"/>
    <property type="evidence" value="ECO:0007669"/>
    <property type="project" value="InterPro"/>
</dbReference>
<dbReference type="PANTHER" id="PTHR43877:SF5">
    <property type="entry name" value="BLL8307 PROTEIN"/>
    <property type="match status" value="1"/>
</dbReference>
<dbReference type="SUPFAM" id="SSF55729">
    <property type="entry name" value="Acyl-CoA N-acyltransferases (Nat)"/>
    <property type="match status" value="1"/>
</dbReference>
<dbReference type="OrthoDB" id="9803233at2"/>
<evidence type="ECO:0000256" key="1">
    <source>
        <dbReference type="ARBA" id="ARBA00022679"/>
    </source>
</evidence>
<dbReference type="PANTHER" id="PTHR43877">
    <property type="entry name" value="AMINOALKYLPHOSPHONATE N-ACETYLTRANSFERASE-RELATED-RELATED"/>
    <property type="match status" value="1"/>
</dbReference>
<protein>
    <submittedName>
        <fullName evidence="4">Putative acetyltransferase protein</fullName>
    </submittedName>
</protein>
<dbReference type="CDD" id="cd04301">
    <property type="entry name" value="NAT_SF"/>
    <property type="match status" value="1"/>
</dbReference>
<dbReference type="HOGENOM" id="CLU_013985_11_8_5"/>
<feature type="domain" description="N-acetyltransferase" evidence="3">
    <location>
        <begin position="2"/>
        <end position="149"/>
    </location>
</feature>
<evidence type="ECO:0000256" key="2">
    <source>
        <dbReference type="ARBA" id="ARBA00023315"/>
    </source>
</evidence>
<dbReference type="EMBL" id="AAOT01000001">
    <property type="protein sequence ID" value="EAR52953.1"/>
    <property type="molecule type" value="Genomic_DNA"/>
</dbReference>
<dbReference type="eggNOG" id="COG0456">
    <property type="taxonomic scope" value="Bacteria"/>
</dbReference>
<evidence type="ECO:0000313" key="5">
    <source>
        <dbReference type="Proteomes" id="UP000003635"/>
    </source>
</evidence>
<comment type="caution">
    <text evidence="4">The sequence shown here is derived from an EMBL/GenBank/DDBJ whole genome shotgun (WGS) entry which is preliminary data.</text>
</comment>
<dbReference type="Gene3D" id="3.40.630.30">
    <property type="match status" value="1"/>
</dbReference>
<keyword evidence="5" id="KW-1185">Reference proteome</keyword>
<gene>
    <name evidence="4" type="ORF">OG2516_10836</name>
</gene>
<name>Q2CK36_OCEGH</name>
<organism evidence="4 5">
    <name type="scientific">Oceanicola granulosus (strain ATCC BAA-861 / DSM 15982 / KCTC 12143 / HTCC2516)</name>
    <dbReference type="NCBI Taxonomy" id="314256"/>
    <lineage>
        <taxon>Bacteria</taxon>
        <taxon>Pseudomonadati</taxon>
        <taxon>Pseudomonadota</taxon>
        <taxon>Alphaproteobacteria</taxon>
        <taxon>Rhodobacterales</taxon>
        <taxon>Roseobacteraceae</taxon>
        <taxon>Oceanicola</taxon>
    </lineage>
</organism>
<dbReference type="Pfam" id="PF00583">
    <property type="entry name" value="Acetyltransf_1"/>
    <property type="match status" value="1"/>
</dbReference>
<reference evidence="4 5" key="1">
    <citation type="journal article" date="2010" name="J. Bacteriol.">
        <title>Genome sequences of Oceanicola granulosus HTCC2516(T) and Oceanicola batsensis HTCC2597(TDelta).</title>
        <authorList>
            <person name="Thrash J.C."/>
            <person name="Cho J.C."/>
            <person name="Vergin K.L."/>
            <person name="Giovannoni S.J."/>
        </authorList>
    </citation>
    <scope>NUCLEOTIDE SEQUENCE [LARGE SCALE GENOMIC DNA]</scope>
    <source>
        <strain evidence="5">ATCC BAA-861 / DSM 15982 / KCTC 12143 / HTCC2516</strain>
    </source>
</reference>
<keyword evidence="2" id="KW-0012">Acyltransferase</keyword>
<evidence type="ECO:0000313" key="4">
    <source>
        <dbReference type="EMBL" id="EAR52953.1"/>
    </source>
</evidence>
<dbReference type="AlphaFoldDB" id="Q2CK36"/>
<dbReference type="InterPro" id="IPR000182">
    <property type="entry name" value="GNAT_dom"/>
</dbReference>
<proteinExistence type="predicted"/>
<dbReference type="InterPro" id="IPR050832">
    <property type="entry name" value="Bact_Acetyltransf"/>
</dbReference>
<sequence>MIRVARADPRDPGPRALLEASHALMRELFEPEENHFLSVDELAAKDIRFFAATEDGEVLGTGALAVREGYGEVKAMFTAEAARGRGIGALILVKLEEEARALGLPLMRLETGDKLEAARRLYGRAGFVVRGPFADYVDHDSSIFMEKVL</sequence>
<accession>Q2CK36</accession>
<dbReference type="STRING" id="314256.OG2516_10836"/>
<dbReference type="RefSeq" id="WP_007255687.1">
    <property type="nucleotide sequence ID" value="NZ_CH724107.1"/>
</dbReference>
<dbReference type="Proteomes" id="UP000003635">
    <property type="component" value="Unassembled WGS sequence"/>
</dbReference>
<keyword evidence="1 4" id="KW-0808">Transferase</keyword>
<dbReference type="InterPro" id="IPR016181">
    <property type="entry name" value="Acyl_CoA_acyltransferase"/>
</dbReference>